<keyword evidence="1" id="KW-1133">Transmembrane helix</keyword>
<evidence type="ECO:0000256" key="1">
    <source>
        <dbReference type="SAM" id="Phobius"/>
    </source>
</evidence>
<accession>A0A6B0GQG5</accession>
<evidence type="ECO:0000313" key="2">
    <source>
        <dbReference type="EMBL" id="MWG35829.1"/>
    </source>
</evidence>
<feature type="transmembrane region" description="Helical" evidence="1">
    <location>
        <begin position="37"/>
        <end position="55"/>
    </location>
</feature>
<sequence length="143" mass="15182">MLRRLRTAVTVNPWRYALPAGLLTGLYVLLATEQFGTYDHTVVLLAGFVGGLLVGHDSGQARRVGFLTGVVSSFPTLLWALDTVPAFFQWPQPQWFAGVQTLVLVAVVVLAALIVGLAGAVGGAVGSWLSRKTGPNEPRRIGG</sequence>
<comment type="caution">
    <text evidence="2">The sequence shown here is derived from an EMBL/GenBank/DDBJ whole genome shotgun (WGS) entry which is preliminary data.</text>
</comment>
<dbReference type="EMBL" id="WSZK01000027">
    <property type="protein sequence ID" value="MWG35829.1"/>
    <property type="molecule type" value="Genomic_DNA"/>
</dbReference>
<dbReference type="InterPro" id="IPR040493">
    <property type="entry name" value="DUF5518"/>
</dbReference>
<name>A0A6B0GQG5_9EURY</name>
<evidence type="ECO:0000313" key="3">
    <source>
        <dbReference type="Proteomes" id="UP000451471"/>
    </source>
</evidence>
<dbReference type="Pfam" id="PF17647">
    <property type="entry name" value="DUF5518"/>
    <property type="match status" value="1"/>
</dbReference>
<organism evidence="2 3">
    <name type="scientific">Halomarina oriensis</name>
    <dbReference type="NCBI Taxonomy" id="671145"/>
    <lineage>
        <taxon>Archaea</taxon>
        <taxon>Methanobacteriati</taxon>
        <taxon>Methanobacteriota</taxon>
        <taxon>Stenosarchaea group</taxon>
        <taxon>Halobacteria</taxon>
        <taxon>Halobacteriales</taxon>
        <taxon>Natronomonadaceae</taxon>
        <taxon>Halomarina</taxon>
    </lineage>
</organism>
<protein>
    <recommendedName>
        <fullName evidence="4">DUF5518 domain-containing protein</fullName>
    </recommendedName>
</protein>
<keyword evidence="1" id="KW-0472">Membrane</keyword>
<gene>
    <name evidence="2" type="ORF">GQS65_15275</name>
</gene>
<feature type="transmembrane region" description="Helical" evidence="1">
    <location>
        <begin position="64"/>
        <end position="81"/>
    </location>
</feature>
<dbReference type="RefSeq" id="WP_158205500.1">
    <property type="nucleotide sequence ID" value="NZ_WSZK01000027.1"/>
</dbReference>
<feature type="transmembrane region" description="Helical" evidence="1">
    <location>
        <begin position="12"/>
        <end position="31"/>
    </location>
</feature>
<keyword evidence="1" id="KW-0812">Transmembrane</keyword>
<proteinExistence type="predicted"/>
<feature type="transmembrane region" description="Helical" evidence="1">
    <location>
        <begin position="101"/>
        <end position="129"/>
    </location>
</feature>
<evidence type="ECO:0008006" key="4">
    <source>
        <dbReference type="Google" id="ProtNLM"/>
    </source>
</evidence>
<dbReference type="OrthoDB" id="177437at2157"/>
<dbReference type="AlphaFoldDB" id="A0A6B0GQG5"/>
<keyword evidence="3" id="KW-1185">Reference proteome</keyword>
<reference evidence="2 3" key="1">
    <citation type="submission" date="2019-12" db="EMBL/GenBank/DDBJ databases">
        <title>Halocatena pleomorpha gen. nov. sp. nov., an extremely halophilic archaeon of family Halobacteriaceae isolated from saltpan soil.</title>
        <authorList>
            <person name="Pal Y."/>
            <person name="Verma A."/>
            <person name="Krishnamurthi S."/>
            <person name="Kumar P."/>
        </authorList>
    </citation>
    <scope>NUCLEOTIDE SEQUENCE [LARGE SCALE GENOMIC DNA]</scope>
    <source>
        <strain evidence="2 3">JCM 16495</strain>
    </source>
</reference>
<dbReference type="Proteomes" id="UP000451471">
    <property type="component" value="Unassembled WGS sequence"/>
</dbReference>